<feature type="region of interest" description="Disordered" evidence="1">
    <location>
        <begin position="80"/>
        <end position="99"/>
    </location>
</feature>
<dbReference type="Gene3D" id="3.30.420.10">
    <property type="entry name" value="Ribonuclease H-like superfamily/Ribonuclease H"/>
    <property type="match status" value="1"/>
</dbReference>
<sequence>MSPSTESTFAVTQLVDKADRRTAWECLEHLLEAVPYHIHTILTDKGIRFGEQPRNRNTPCSRQMRFDMICEANGIGHLIKPDHPRTNGQRKPAAFSPML</sequence>
<dbReference type="HOGENOM" id="CLU_2315168_0_0_5"/>
<dbReference type="OrthoDB" id="9803878at2"/>
<organism evidence="2 3">
    <name type="scientific">Celeribacter indicus</name>
    <dbReference type="NCBI Taxonomy" id="1208324"/>
    <lineage>
        <taxon>Bacteria</taxon>
        <taxon>Pseudomonadati</taxon>
        <taxon>Pseudomonadota</taxon>
        <taxon>Alphaproteobacteria</taxon>
        <taxon>Rhodobacterales</taxon>
        <taxon>Roseobacteraceae</taxon>
        <taxon>Celeribacter</taxon>
    </lineage>
</organism>
<dbReference type="Proteomes" id="UP000031521">
    <property type="component" value="Chromosome"/>
</dbReference>
<evidence type="ECO:0000313" key="2">
    <source>
        <dbReference type="EMBL" id="AJE46894.1"/>
    </source>
</evidence>
<reference evidence="2 3" key="1">
    <citation type="journal article" date="2014" name="Int. J. Syst. Evol. Microbiol.">
        <title>Celeribacter indicus sp. nov., a polycyclic aromatic hydrocarbon-degrading bacterium from deep-sea sediment and reclassification of Huaishuia halophila as Celeribacter halophilus comb. nov.</title>
        <authorList>
            <person name="Lai Q."/>
            <person name="Cao J."/>
            <person name="Yuan J."/>
            <person name="Li F."/>
            <person name="Shao Z."/>
        </authorList>
    </citation>
    <scope>NUCLEOTIDE SEQUENCE [LARGE SCALE GENOMIC DNA]</scope>
    <source>
        <strain evidence="2">P73</strain>
    </source>
</reference>
<dbReference type="EMBL" id="CP004393">
    <property type="protein sequence ID" value="AJE46894.1"/>
    <property type="molecule type" value="Genomic_DNA"/>
</dbReference>
<protein>
    <submittedName>
        <fullName evidence="2">Transposase</fullName>
    </submittedName>
</protein>
<evidence type="ECO:0000256" key="1">
    <source>
        <dbReference type="SAM" id="MobiDB-lite"/>
    </source>
</evidence>
<evidence type="ECO:0000313" key="3">
    <source>
        <dbReference type="Proteomes" id="UP000031521"/>
    </source>
</evidence>
<accession>A0A0B5DV41</accession>
<dbReference type="KEGG" id="cid:P73_2179"/>
<name>A0A0B5DV41_9RHOB</name>
<dbReference type="GO" id="GO:0003676">
    <property type="term" value="F:nucleic acid binding"/>
    <property type="evidence" value="ECO:0007669"/>
    <property type="project" value="InterPro"/>
</dbReference>
<proteinExistence type="predicted"/>
<dbReference type="InterPro" id="IPR036397">
    <property type="entry name" value="RNaseH_sf"/>
</dbReference>
<dbReference type="AlphaFoldDB" id="A0A0B5DV41"/>
<gene>
    <name evidence="2" type="ORF">P73_2179</name>
</gene>
<keyword evidence="3" id="KW-1185">Reference proteome</keyword>